<sequence>KVVMRLDQSMVGTVSGEVNARADLPNNAYVFLTLPQRLLSHLHNNADTDQLRIEYINDISKLSGESNTKTKKKKDLAFETTKMKKVTINKHALRALLFENLSKSDSADKSQSKELSTVTTREVDSAIPFSCITSTE</sequence>
<feature type="non-terminal residue" evidence="1">
    <location>
        <position position="136"/>
    </location>
</feature>
<dbReference type="EMBL" id="GDQN01002044">
    <property type="protein sequence ID" value="JAT89010.1"/>
    <property type="molecule type" value="Transcribed_RNA"/>
</dbReference>
<gene>
    <name evidence="1" type="ORF">g.7310</name>
</gene>
<dbReference type="OrthoDB" id="6426920at2759"/>
<organism evidence="1">
    <name type="scientific">Pectinophora gossypiella</name>
    <name type="common">Cotton pink bollworm</name>
    <name type="synonym">Depressaria gossypiella</name>
    <dbReference type="NCBI Taxonomy" id="13191"/>
    <lineage>
        <taxon>Eukaryota</taxon>
        <taxon>Metazoa</taxon>
        <taxon>Ecdysozoa</taxon>
        <taxon>Arthropoda</taxon>
        <taxon>Hexapoda</taxon>
        <taxon>Insecta</taxon>
        <taxon>Pterygota</taxon>
        <taxon>Neoptera</taxon>
        <taxon>Endopterygota</taxon>
        <taxon>Lepidoptera</taxon>
        <taxon>Glossata</taxon>
        <taxon>Ditrysia</taxon>
        <taxon>Gelechioidea</taxon>
        <taxon>Gelechiidae</taxon>
        <taxon>Apatetrinae</taxon>
        <taxon>Pectinophora</taxon>
    </lineage>
</organism>
<name>A0A1E1WPT3_PECGO</name>
<accession>A0A1E1WPT3</accession>
<protein>
    <submittedName>
        <fullName evidence="1">Uncharacterized protein</fullName>
    </submittedName>
</protein>
<feature type="non-terminal residue" evidence="1">
    <location>
        <position position="1"/>
    </location>
</feature>
<proteinExistence type="predicted"/>
<evidence type="ECO:0000313" key="1">
    <source>
        <dbReference type="EMBL" id="JAT89010.1"/>
    </source>
</evidence>
<dbReference type="AlphaFoldDB" id="A0A1E1WPT3"/>
<reference evidence="1" key="1">
    <citation type="submission" date="2015-09" db="EMBL/GenBank/DDBJ databases">
        <title>De novo assembly of Pectinophora gossypiella (Pink Bollworm) gut transcriptome.</title>
        <authorList>
            <person name="Tassone E.E."/>
        </authorList>
    </citation>
    <scope>NUCLEOTIDE SEQUENCE</scope>
</reference>